<evidence type="ECO:0000256" key="2">
    <source>
        <dbReference type="ARBA" id="ARBA00011955"/>
    </source>
</evidence>
<evidence type="ECO:0000256" key="10">
    <source>
        <dbReference type="ARBA" id="ARBA00048540"/>
    </source>
</evidence>
<dbReference type="InterPro" id="IPR003374">
    <property type="entry name" value="ApbE-like_sf"/>
</dbReference>
<organism evidence="11 12">
    <name type="scientific">Viridibacillus soli</name>
    <dbReference type="NCBI Taxonomy" id="2798301"/>
    <lineage>
        <taxon>Bacteria</taxon>
        <taxon>Bacillati</taxon>
        <taxon>Bacillota</taxon>
        <taxon>Bacilli</taxon>
        <taxon>Bacillales</taxon>
        <taxon>Caryophanaceae</taxon>
        <taxon>Viridibacillus</taxon>
    </lineage>
</organism>
<keyword evidence="8" id="KW-0460">Magnesium</keyword>
<keyword evidence="12" id="KW-1185">Reference proteome</keyword>
<dbReference type="EC" id="2.7.1.180" evidence="2"/>
<keyword evidence="5 11" id="KW-0808">Transferase</keyword>
<dbReference type="SUPFAM" id="SSF143631">
    <property type="entry name" value="ApbE-like"/>
    <property type="match status" value="1"/>
</dbReference>
<evidence type="ECO:0000256" key="6">
    <source>
        <dbReference type="ARBA" id="ARBA00022723"/>
    </source>
</evidence>
<proteinExistence type="predicted"/>
<evidence type="ECO:0000256" key="4">
    <source>
        <dbReference type="ARBA" id="ARBA00022630"/>
    </source>
</evidence>
<evidence type="ECO:0000256" key="9">
    <source>
        <dbReference type="ARBA" id="ARBA00031306"/>
    </source>
</evidence>
<evidence type="ECO:0000256" key="3">
    <source>
        <dbReference type="ARBA" id="ARBA00016337"/>
    </source>
</evidence>
<evidence type="ECO:0000256" key="7">
    <source>
        <dbReference type="ARBA" id="ARBA00022827"/>
    </source>
</evidence>
<keyword evidence="7" id="KW-0274">FAD</keyword>
<dbReference type="Gene3D" id="3.10.520.10">
    <property type="entry name" value="ApbE-like domains"/>
    <property type="match status" value="1"/>
</dbReference>
<dbReference type="PANTHER" id="PTHR30040:SF2">
    <property type="entry name" value="FAD:PROTEIN FMN TRANSFERASE"/>
    <property type="match status" value="1"/>
</dbReference>
<sequence>MSNMDRLSLHLMNTDFYIAVPENNQLNWKVKVENWLQYIAKEWSRFEENNELSKLNLLKVGDTMTLSSALYDCLQKANEYSLLSNGLFSPYLKCQIEQHGYNQSFPFTNTEEEPLQIDAISRYPFEFLNNQKVMKTANQEVDLGGFAKGYAVEKVAEWLQHQGALEYGIVDGGGDMQMWSDGEKEWTISIAHPIDVASDISYVKMKTGAIATSNRLFRSWTQANTKKHHLLDGRTGEIAKTDVLQATVITNSLCEAEVGAKLCFLLSEEEQQKWFEKNYQQCARFIVKEDSKGYWCKSRGKIKDVQ</sequence>
<dbReference type="Proteomes" id="UP000618943">
    <property type="component" value="Unassembled WGS sequence"/>
</dbReference>
<evidence type="ECO:0000256" key="1">
    <source>
        <dbReference type="ARBA" id="ARBA00001946"/>
    </source>
</evidence>
<dbReference type="Pfam" id="PF02424">
    <property type="entry name" value="ApbE"/>
    <property type="match status" value="1"/>
</dbReference>
<dbReference type="InterPro" id="IPR024932">
    <property type="entry name" value="ApbE"/>
</dbReference>
<dbReference type="GO" id="GO:0016740">
    <property type="term" value="F:transferase activity"/>
    <property type="evidence" value="ECO:0007669"/>
    <property type="project" value="UniProtKB-KW"/>
</dbReference>
<protein>
    <recommendedName>
        <fullName evidence="3">FAD:protein FMN transferase</fullName>
        <ecNumber evidence="2">2.7.1.180</ecNumber>
    </recommendedName>
    <alternativeName>
        <fullName evidence="9">Flavin transferase</fullName>
    </alternativeName>
</protein>
<evidence type="ECO:0000313" key="11">
    <source>
        <dbReference type="EMBL" id="MBK3497402.1"/>
    </source>
</evidence>
<name>A0ABS1HDC9_9BACL</name>
<evidence type="ECO:0000256" key="8">
    <source>
        <dbReference type="ARBA" id="ARBA00022842"/>
    </source>
</evidence>
<evidence type="ECO:0000256" key="5">
    <source>
        <dbReference type="ARBA" id="ARBA00022679"/>
    </source>
</evidence>
<comment type="caution">
    <text evidence="11">The sequence shown here is derived from an EMBL/GenBank/DDBJ whole genome shotgun (WGS) entry which is preliminary data.</text>
</comment>
<comment type="cofactor">
    <cofactor evidence="1">
        <name>Mg(2+)</name>
        <dbReference type="ChEBI" id="CHEBI:18420"/>
    </cofactor>
</comment>
<reference evidence="11 12" key="1">
    <citation type="submission" date="2020-12" db="EMBL/GenBank/DDBJ databases">
        <title>YIM B01967 draft genome.</title>
        <authorList>
            <person name="Yan X."/>
        </authorList>
    </citation>
    <scope>NUCLEOTIDE SEQUENCE [LARGE SCALE GENOMIC DNA]</scope>
    <source>
        <strain evidence="11 12">YIM B01967</strain>
    </source>
</reference>
<keyword evidence="6" id="KW-0479">Metal-binding</keyword>
<evidence type="ECO:0000313" key="12">
    <source>
        <dbReference type="Proteomes" id="UP000618943"/>
    </source>
</evidence>
<dbReference type="PANTHER" id="PTHR30040">
    <property type="entry name" value="THIAMINE BIOSYNTHESIS LIPOPROTEIN APBE"/>
    <property type="match status" value="1"/>
</dbReference>
<gene>
    <name evidence="11" type="ORF">JFL43_21830</name>
</gene>
<comment type="catalytic activity">
    <reaction evidence="10">
        <text>L-threonyl-[protein] + FAD = FMN-L-threonyl-[protein] + AMP + H(+)</text>
        <dbReference type="Rhea" id="RHEA:36847"/>
        <dbReference type="Rhea" id="RHEA-COMP:11060"/>
        <dbReference type="Rhea" id="RHEA-COMP:11061"/>
        <dbReference type="ChEBI" id="CHEBI:15378"/>
        <dbReference type="ChEBI" id="CHEBI:30013"/>
        <dbReference type="ChEBI" id="CHEBI:57692"/>
        <dbReference type="ChEBI" id="CHEBI:74257"/>
        <dbReference type="ChEBI" id="CHEBI:456215"/>
        <dbReference type="EC" id="2.7.1.180"/>
    </reaction>
</comment>
<accession>A0ABS1HDC9</accession>
<keyword evidence="4" id="KW-0285">Flavoprotein</keyword>
<dbReference type="EMBL" id="JAEOAH010000069">
    <property type="protein sequence ID" value="MBK3497402.1"/>
    <property type="molecule type" value="Genomic_DNA"/>
</dbReference>